<evidence type="ECO:0000313" key="3">
    <source>
        <dbReference type="WBParaSite" id="PSAMB.scaffold2384size23478.g17520.t1"/>
    </source>
</evidence>
<dbReference type="AlphaFoldDB" id="A0A914VTJ9"/>
<keyword evidence="2" id="KW-1185">Reference proteome</keyword>
<proteinExistence type="predicted"/>
<feature type="region of interest" description="Disordered" evidence="1">
    <location>
        <begin position="1"/>
        <end position="102"/>
    </location>
</feature>
<feature type="compositionally biased region" description="Basic and acidic residues" evidence="1">
    <location>
        <begin position="1"/>
        <end position="10"/>
    </location>
</feature>
<reference evidence="3" key="1">
    <citation type="submission" date="2022-11" db="UniProtKB">
        <authorList>
            <consortium name="WormBaseParasite"/>
        </authorList>
    </citation>
    <scope>IDENTIFICATION</scope>
</reference>
<dbReference type="Proteomes" id="UP000887566">
    <property type="component" value="Unplaced"/>
</dbReference>
<evidence type="ECO:0000313" key="2">
    <source>
        <dbReference type="Proteomes" id="UP000887566"/>
    </source>
</evidence>
<organism evidence="2 3">
    <name type="scientific">Plectus sambesii</name>
    <dbReference type="NCBI Taxonomy" id="2011161"/>
    <lineage>
        <taxon>Eukaryota</taxon>
        <taxon>Metazoa</taxon>
        <taxon>Ecdysozoa</taxon>
        <taxon>Nematoda</taxon>
        <taxon>Chromadorea</taxon>
        <taxon>Plectida</taxon>
        <taxon>Plectina</taxon>
        <taxon>Plectoidea</taxon>
        <taxon>Plectidae</taxon>
        <taxon>Plectus</taxon>
    </lineage>
</organism>
<name>A0A914VTJ9_9BILA</name>
<feature type="compositionally biased region" description="Basic residues" evidence="1">
    <location>
        <begin position="23"/>
        <end position="34"/>
    </location>
</feature>
<feature type="compositionally biased region" description="Basic residues" evidence="1">
    <location>
        <begin position="62"/>
        <end position="71"/>
    </location>
</feature>
<dbReference type="WBParaSite" id="PSAMB.scaffold2384size23478.g17520.t1">
    <property type="protein sequence ID" value="PSAMB.scaffold2384size23478.g17520.t1"/>
    <property type="gene ID" value="PSAMB.scaffold2384size23478.g17520"/>
</dbReference>
<protein>
    <submittedName>
        <fullName evidence="3">Uncharacterized protein</fullName>
    </submittedName>
</protein>
<accession>A0A914VTJ9</accession>
<evidence type="ECO:0000256" key="1">
    <source>
        <dbReference type="SAM" id="MobiDB-lite"/>
    </source>
</evidence>
<sequence>MRGYRQDVNRIRVSGRRPAFNRQQRRRSGRRRRTERTAVWSRAEPSGAGDGVGATRSIAPRRTARPARHRDRHPDFCQLTKSRSAARRSSSTHNCSPAPPPYPLQRHVAACRRFISARCSGNLV</sequence>